<name>A0A7S2HBJ7_9STRA</name>
<protein>
    <recommendedName>
        <fullName evidence="4">Tetratricopeptide repeat protein 1</fullName>
    </recommendedName>
</protein>
<accession>A0A7S2HBJ7</accession>
<reference evidence="3" key="1">
    <citation type="submission" date="2021-01" db="EMBL/GenBank/DDBJ databases">
        <authorList>
            <person name="Corre E."/>
            <person name="Pelletier E."/>
            <person name="Niang G."/>
            <person name="Scheremetjew M."/>
            <person name="Finn R."/>
            <person name="Kale V."/>
            <person name="Holt S."/>
            <person name="Cochrane G."/>
            <person name="Meng A."/>
            <person name="Brown T."/>
            <person name="Cohen L."/>
        </authorList>
    </citation>
    <scope>NUCLEOTIDE SEQUENCE</scope>
    <source>
        <strain evidence="3">CCMP826</strain>
    </source>
</reference>
<feature type="compositionally biased region" description="Basic and acidic residues" evidence="2">
    <location>
        <begin position="115"/>
        <end position="144"/>
    </location>
</feature>
<evidence type="ECO:0000313" key="3">
    <source>
        <dbReference type="EMBL" id="CAD9486078.1"/>
    </source>
</evidence>
<dbReference type="InterPro" id="IPR011990">
    <property type="entry name" value="TPR-like_helical_dom_sf"/>
</dbReference>
<dbReference type="InterPro" id="IPR019734">
    <property type="entry name" value="TPR_rpt"/>
</dbReference>
<dbReference type="SMART" id="SM00028">
    <property type="entry name" value="TPR"/>
    <property type="match status" value="3"/>
</dbReference>
<dbReference type="EMBL" id="HBGV01007613">
    <property type="protein sequence ID" value="CAD9486078.1"/>
    <property type="molecule type" value="Transcribed_RNA"/>
</dbReference>
<dbReference type="PANTHER" id="PTHR46014">
    <property type="entry name" value="TETRATRICOPEPTIDE REPEAT PROTEIN 1"/>
    <property type="match status" value="1"/>
</dbReference>
<feature type="compositionally biased region" description="Polar residues" evidence="2">
    <location>
        <begin position="1"/>
        <end position="10"/>
    </location>
</feature>
<feature type="repeat" description="TPR" evidence="1">
    <location>
        <begin position="215"/>
        <end position="248"/>
    </location>
</feature>
<feature type="repeat" description="TPR" evidence="1">
    <location>
        <begin position="68"/>
        <end position="101"/>
    </location>
</feature>
<dbReference type="InterPro" id="IPR052769">
    <property type="entry name" value="TPR_domain_protein"/>
</dbReference>
<feature type="region of interest" description="Disordered" evidence="2">
    <location>
        <begin position="1"/>
        <end position="76"/>
    </location>
</feature>
<dbReference type="Gene3D" id="1.25.40.10">
    <property type="entry name" value="Tetratricopeptide repeat domain"/>
    <property type="match status" value="2"/>
</dbReference>
<feature type="region of interest" description="Disordered" evidence="2">
    <location>
        <begin position="113"/>
        <end position="175"/>
    </location>
</feature>
<organism evidence="3">
    <name type="scientific">Helicotheca tamesis</name>
    <dbReference type="NCBI Taxonomy" id="374047"/>
    <lineage>
        <taxon>Eukaryota</taxon>
        <taxon>Sar</taxon>
        <taxon>Stramenopiles</taxon>
        <taxon>Ochrophyta</taxon>
        <taxon>Bacillariophyta</taxon>
        <taxon>Mediophyceae</taxon>
        <taxon>Lithodesmiophycidae</taxon>
        <taxon>Lithodesmiales</taxon>
        <taxon>Lithodesmiaceae</taxon>
        <taxon>Helicotheca</taxon>
    </lineage>
</organism>
<evidence type="ECO:0000256" key="2">
    <source>
        <dbReference type="SAM" id="MobiDB-lite"/>
    </source>
</evidence>
<dbReference type="SUPFAM" id="SSF48452">
    <property type="entry name" value="TPR-like"/>
    <property type="match status" value="1"/>
</dbReference>
<dbReference type="PANTHER" id="PTHR46014:SF1">
    <property type="entry name" value="TETRATRICOPEPTIDE REPEAT PROTEIN 1"/>
    <property type="match status" value="1"/>
</dbReference>
<proteinExistence type="predicted"/>
<dbReference type="AlphaFoldDB" id="A0A7S2HBJ7"/>
<sequence length="320" mass="35362">MASTTPTFSSEGFDLDAIPDSSSSTNKEDGEVIFEVGGGATTIPPPNTKTATKEKDESSVDNGPTAKSEEFKAQGNAEFKAGNYLDAYDYYTDAIEACPGMSGDELLSLQEEFDEQQREKAHARHMLEQERRRRRSADERKARAAGESTASATDKDEEGEDKQKVETFQPPAHPHAKQLSIYHCNRAACLLHLRERDDEAISDCTIAILLNPSYTKALLRRMTAYENIDDTESALKDAQAAYKLEPTNANARKNVVRLEKLEQERMEKLKEETMGKLKDLGNSILGNFGLSLDNFNAVQDPNTGSYSISFDNNKNQGGSS</sequence>
<evidence type="ECO:0000256" key="1">
    <source>
        <dbReference type="PROSITE-ProRule" id="PRU00339"/>
    </source>
</evidence>
<dbReference type="PROSITE" id="PS50005">
    <property type="entry name" value="TPR"/>
    <property type="match status" value="2"/>
</dbReference>
<keyword evidence="1" id="KW-0802">TPR repeat</keyword>
<evidence type="ECO:0008006" key="4">
    <source>
        <dbReference type="Google" id="ProtNLM"/>
    </source>
</evidence>
<gene>
    <name evidence="3" type="ORF">HTAM1171_LOCUS4643</name>
</gene>